<dbReference type="Pfam" id="PF01192">
    <property type="entry name" value="RNA_pol_Rpb6"/>
    <property type="match status" value="1"/>
</dbReference>
<evidence type="ECO:0000256" key="3">
    <source>
        <dbReference type="ARBA" id="ARBA00013725"/>
    </source>
</evidence>
<sequence>MKLKMLSNQKKGFSTSSIDDLLKCIDSKYKLAYVAGKIAHVLETKDENYKSQIKGKKIVSKALSEIVNQNFRIIFIEN</sequence>
<evidence type="ECO:0000256" key="9">
    <source>
        <dbReference type="ARBA" id="ARBA00048552"/>
    </source>
</evidence>
<comment type="caution">
    <text evidence="10">The sequence shown here is derived from an EMBL/GenBank/DDBJ whole genome shotgun (WGS) entry which is preliminary data.</text>
</comment>
<evidence type="ECO:0000256" key="5">
    <source>
        <dbReference type="ARBA" id="ARBA00022679"/>
    </source>
</evidence>
<keyword evidence="11" id="KW-1185">Reference proteome</keyword>
<evidence type="ECO:0000256" key="7">
    <source>
        <dbReference type="ARBA" id="ARBA00023163"/>
    </source>
</evidence>
<keyword evidence="6 10" id="KW-0548">Nucleotidyltransferase</keyword>
<evidence type="ECO:0000256" key="2">
    <source>
        <dbReference type="ARBA" id="ARBA00012418"/>
    </source>
</evidence>
<dbReference type="Proteomes" id="UP001170651">
    <property type="component" value="Unassembled WGS sequence"/>
</dbReference>
<evidence type="ECO:0000256" key="8">
    <source>
        <dbReference type="ARBA" id="ARBA00029924"/>
    </source>
</evidence>
<evidence type="ECO:0000313" key="11">
    <source>
        <dbReference type="Proteomes" id="UP001170651"/>
    </source>
</evidence>
<dbReference type="GeneID" id="93018482"/>
<comment type="similarity">
    <text evidence="1">Belongs to the RNA polymerase subunit omega family.</text>
</comment>
<gene>
    <name evidence="10" type="primary">rpoZ</name>
    <name evidence="10" type="ORF">OC696_00965</name>
</gene>
<dbReference type="GO" id="GO:0000428">
    <property type="term" value="C:DNA-directed RNA polymerase complex"/>
    <property type="evidence" value="ECO:0007669"/>
    <property type="project" value="UniProtKB-KW"/>
</dbReference>
<name>A0A9K3VJA9_9MOLU</name>
<dbReference type="SUPFAM" id="SSF63562">
    <property type="entry name" value="RPB6/omega subunit-like"/>
    <property type="match status" value="1"/>
</dbReference>
<dbReference type="InterPro" id="IPR036161">
    <property type="entry name" value="RPB6/omega-like_sf"/>
</dbReference>
<accession>A0A9K3VJA9</accession>
<evidence type="ECO:0000256" key="6">
    <source>
        <dbReference type="ARBA" id="ARBA00022695"/>
    </source>
</evidence>
<dbReference type="InterPro" id="IPR003716">
    <property type="entry name" value="DNA-dir_RNA_pol_omega"/>
</dbReference>
<evidence type="ECO:0000256" key="4">
    <source>
        <dbReference type="ARBA" id="ARBA00022478"/>
    </source>
</evidence>
<dbReference type="AlphaFoldDB" id="A0A9K3VJA9"/>
<proteinExistence type="inferred from homology"/>
<keyword evidence="4 10" id="KW-0240">DNA-directed RNA polymerase</keyword>
<dbReference type="Gene3D" id="3.90.940.10">
    <property type="match status" value="1"/>
</dbReference>
<dbReference type="GO" id="GO:0003899">
    <property type="term" value="F:DNA-directed RNA polymerase activity"/>
    <property type="evidence" value="ECO:0007669"/>
    <property type="project" value="UniProtKB-EC"/>
</dbReference>
<evidence type="ECO:0000313" key="10">
    <source>
        <dbReference type="EMBL" id="MDO8054442.1"/>
    </source>
</evidence>
<dbReference type="GO" id="GO:0003677">
    <property type="term" value="F:DNA binding"/>
    <property type="evidence" value="ECO:0007669"/>
    <property type="project" value="InterPro"/>
</dbReference>
<dbReference type="RefSeq" id="WP_238120241.1">
    <property type="nucleotide sequence ID" value="NZ_JALQCT010000009.1"/>
</dbReference>
<comment type="catalytic activity">
    <reaction evidence="9">
        <text>RNA(n) + a ribonucleoside 5'-triphosphate = RNA(n+1) + diphosphate</text>
        <dbReference type="Rhea" id="RHEA:21248"/>
        <dbReference type="Rhea" id="RHEA-COMP:14527"/>
        <dbReference type="Rhea" id="RHEA-COMP:17342"/>
        <dbReference type="ChEBI" id="CHEBI:33019"/>
        <dbReference type="ChEBI" id="CHEBI:61557"/>
        <dbReference type="ChEBI" id="CHEBI:140395"/>
        <dbReference type="EC" id="2.7.7.6"/>
    </reaction>
</comment>
<keyword evidence="5 10" id="KW-0808">Transferase</keyword>
<dbReference type="GO" id="GO:0006351">
    <property type="term" value="P:DNA-templated transcription"/>
    <property type="evidence" value="ECO:0007669"/>
    <property type="project" value="InterPro"/>
</dbReference>
<reference evidence="10 11" key="1">
    <citation type="journal article" date="2023" name="Int. J. Syst. Evol. Microbiol.">
        <title>The observation of taxonomic boundaries for the 16SrII and 16SrXXV phytoplasmas using genome-based delimitation.</title>
        <authorList>
            <person name="Rodrigues Jardim B."/>
            <person name="Tran-Nguyen L.T.T."/>
            <person name="Gambley C."/>
            <person name="Al-Sadi A.M."/>
            <person name="Al-Subhi A.M."/>
            <person name="Foissac X."/>
            <person name="Salar P."/>
            <person name="Cai H."/>
            <person name="Yang J.Y."/>
            <person name="Davis R."/>
            <person name="Jones L."/>
            <person name="Rodoni B."/>
            <person name="Constable F.E."/>
        </authorList>
    </citation>
    <scope>NUCLEOTIDE SEQUENCE [LARGE SCALE GENOMIC DNA]</scope>
    <source>
        <strain evidence="10">BAWM-OMN-P26</strain>
    </source>
</reference>
<dbReference type="EMBL" id="JAOSIW010000005">
    <property type="protein sequence ID" value="MDO8054442.1"/>
    <property type="molecule type" value="Genomic_DNA"/>
</dbReference>
<organism evidence="10 11">
    <name type="scientific">Candidatus Phytoplasma australasiaticum subsp. australasiaticum</name>
    <dbReference type="NCBI Taxonomy" id="2832407"/>
    <lineage>
        <taxon>Bacteria</taxon>
        <taxon>Bacillati</taxon>
        <taxon>Mycoplasmatota</taxon>
        <taxon>Mollicutes</taxon>
        <taxon>Acholeplasmatales</taxon>
        <taxon>Acholeplasmataceae</taxon>
        <taxon>Candidatus Phytoplasma</taxon>
        <taxon>16SrII (Peanut WB group)</taxon>
        <taxon>Candidatus Phytoplasma australasiaticum</taxon>
    </lineage>
</organism>
<dbReference type="SMART" id="SM01409">
    <property type="entry name" value="RNA_pol_Rpb6"/>
    <property type="match status" value="1"/>
</dbReference>
<dbReference type="InterPro" id="IPR006110">
    <property type="entry name" value="Pol_omega/Rpo6/RPB6"/>
</dbReference>
<dbReference type="NCBIfam" id="TIGR00690">
    <property type="entry name" value="rpoZ"/>
    <property type="match status" value="1"/>
</dbReference>
<evidence type="ECO:0000256" key="1">
    <source>
        <dbReference type="ARBA" id="ARBA00006711"/>
    </source>
</evidence>
<dbReference type="EC" id="2.7.7.6" evidence="2"/>
<keyword evidence="7" id="KW-0804">Transcription</keyword>
<protein>
    <recommendedName>
        <fullName evidence="3">DNA-directed RNA polymerase subunit omega</fullName>
        <ecNumber evidence="2">2.7.7.6</ecNumber>
    </recommendedName>
    <alternativeName>
        <fullName evidence="8">Transcriptase subunit omega</fullName>
    </alternativeName>
</protein>